<feature type="compositionally biased region" description="Polar residues" evidence="3">
    <location>
        <begin position="57"/>
        <end position="68"/>
    </location>
</feature>
<feature type="compositionally biased region" description="Polar residues" evidence="3">
    <location>
        <begin position="124"/>
        <end position="139"/>
    </location>
</feature>
<dbReference type="CDD" id="cd16393">
    <property type="entry name" value="SPO0J_N"/>
    <property type="match status" value="1"/>
</dbReference>
<dbReference type="Pfam" id="PF17762">
    <property type="entry name" value="HTH_ParB"/>
    <property type="match status" value="1"/>
</dbReference>
<dbReference type="InterPro" id="IPR004437">
    <property type="entry name" value="ParB/RepB/Spo0J"/>
</dbReference>
<evidence type="ECO:0000313" key="5">
    <source>
        <dbReference type="EMBL" id="KXI16986.1"/>
    </source>
</evidence>
<dbReference type="GO" id="GO:0045881">
    <property type="term" value="P:positive regulation of sporulation resulting in formation of a cellular spore"/>
    <property type="evidence" value="ECO:0007669"/>
    <property type="project" value="TreeGrafter"/>
</dbReference>
<dbReference type="PANTHER" id="PTHR33375">
    <property type="entry name" value="CHROMOSOME-PARTITIONING PROTEIN PARB-RELATED"/>
    <property type="match status" value="1"/>
</dbReference>
<dbReference type="GO" id="GO:0007059">
    <property type="term" value="P:chromosome segregation"/>
    <property type="evidence" value="ECO:0007669"/>
    <property type="project" value="UniProtKB-KW"/>
</dbReference>
<dbReference type="GO" id="GO:0003677">
    <property type="term" value="F:DNA binding"/>
    <property type="evidence" value="ECO:0007669"/>
    <property type="project" value="InterPro"/>
</dbReference>
<proteinExistence type="inferred from homology"/>
<dbReference type="SMART" id="SM00470">
    <property type="entry name" value="ParB"/>
    <property type="match status" value="1"/>
</dbReference>
<dbReference type="Gene3D" id="3.90.1530.30">
    <property type="match status" value="1"/>
</dbReference>
<feature type="region of interest" description="Disordered" evidence="3">
    <location>
        <begin position="177"/>
        <end position="206"/>
    </location>
</feature>
<accession>A0A135Z5N6</accession>
<comment type="caution">
    <text evidence="5">The sequence shown here is derived from an EMBL/GenBank/DDBJ whole genome shotgun (WGS) entry which is preliminary data.</text>
</comment>
<dbReference type="AlphaFoldDB" id="A0A135Z5N6"/>
<comment type="similarity">
    <text evidence="1">Belongs to the ParB family.</text>
</comment>
<evidence type="ECO:0000256" key="2">
    <source>
        <dbReference type="ARBA" id="ARBA00022829"/>
    </source>
</evidence>
<dbReference type="FunFam" id="1.10.10.2830:FF:000001">
    <property type="entry name" value="Chromosome partitioning protein ParB"/>
    <property type="match status" value="1"/>
</dbReference>
<feature type="region of interest" description="Disordered" evidence="3">
    <location>
        <begin position="449"/>
        <end position="468"/>
    </location>
</feature>
<feature type="region of interest" description="Disordered" evidence="3">
    <location>
        <begin position="1"/>
        <end position="155"/>
    </location>
</feature>
<dbReference type="NCBIfam" id="TIGR00180">
    <property type="entry name" value="parB_part"/>
    <property type="match status" value="1"/>
</dbReference>
<reference evidence="6" key="1">
    <citation type="submission" date="2016-02" db="EMBL/GenBank/DDBJ databases">
        <authorList>
            <person name="Mitreva M."/>
            <person name="Pepin K.H."/>
            <person name="Mihindukulasuriya K.A."/>
            <person name="Fulton R."/>
            <person name="Fronick C."/>
            <person name="O'Laughlin M."/>
            <person name="Miner T."/>
            <person name="Herter B."/>
            <person name="Rosa B.A."/>
            <person name="Cordes M."/>
            <person name="Tomlinson C."/>
            <person name="Wollam A."/>
            <person name="Palsikar V.B."/>
            <person name="Mardis E.R."/>
            <person name="Wilson R.K."/>
        </authorList>
    </citation>
    <scope>NUCLEOTIDE SEQUENCE [LARGE SCALE GENOMIC DNA]</scope>
    <source>
        <strain evidence="6">CMW7778B</strain>
    </source>
</reference>
<keyword evidence="2" id="KW-0159">Chromosome partition</keyword>
<feature type="domain" description="ParB-like N-terminal" evidence="4">
    <location>
        <begin position="217"/>
        <end position="344"/>
    </location>
</feature>
<name>A0A135Z5N6_GARVA</name>
<dbReference type="EMBL" id="LSRC01000034">
    <property type="protein sequence ID" value="KXI16986.1"/>
    <property type="molecule type" value="Genomic_DNA"/>
</dbReference>
<dbReference type="Gene3D" id="1.10.10.2830">
    <property type="match status" value="1"/>
</dbReference>
<evidence type="ECO:0000313" key="6">
    <source>
        <dbReference type="Proteomes" id="UP000070505"/>
    </source>
</evidence>
<dbReference type="SUPFAM" id="SSF110849">
    <property type="entry name" value="ParB/Sulfiredoxin"/>
    <property type="match status" value="2"/>
</dbReference>
<dbReference type="InterPro" id="IPR036086">
    <property type="entry name" value="ParB/Sulfiredoxin_sf"/>
</dbReference>
<gene>
    <name evidence="5" type="ORF">HMPREF3230_00780</name>
</gene>
<feature type="compositionally biased region" description="Basic and acidic residues" evidence="3">
    <location>
        <begin position="46"/>
        <end position="56"/>
    </location>
</feature>
<organism evidence="5 6">
    <name type="scientific">Gardnerella vaginalis</name>
    <dbReference type="NCBI Taxonomy" id="2702"/>
    <lineage>
        <taxon>Bacteria</taxon>
        <taxon>Bacillati</taxon>
        <taxon>Actinomycetota</taxon>
        <taxon>Actinomycetes</taxon>
        <taxon>Bifidobacteriales</taxon>
        <taxon>Bifidobacteriaceae</taxon>
        <taxon>Gardnerella</taxon>
    </lineage>
</organism>
<dbReference type="InterPro" id="IPR041468">
    <property type="entry name" value="HTH_ParB/Spo0J"/>
</dbReference>
<feature type="region of interest" description="Disordered" evidence="3">
    <location>
        <begin position="267"/>
        <end position="297"/>
    </location>
</feature>
<evidence type="ECO:0000256" key="3">
    <source>
        <dbReference type="SAM" id="MobiDB-lite"/>
    </source>
</evidence>
<dbReference type="Pfam" id="PF02195">
    <property type="entry name" value="ParB_N"/>
    <property type="match status" value="2"/>
</dbReference>
<sequence length="516" mass="56834">MSGMKSRLGKGLGALFPALPGEDDLVSPQVENQNVSRETSDNSLLDSKKDSRKIGDSDSSVQNSGENGDNTDEKVNLNADVEQSYTKSENNAHIYSSKLSVSHETKVPSMNRSIAPHSDESRNIGFNNNESTILKNTVQSKKNSKPSKRSSMPSLEDVTRPIDFFFGDSAERTFVSDKNKSVSHETNNNYNGSAEDKNNTETAQNQGLKPVEGGYLEYIKPSDIVPNAQQPRLIFDEDELKELAASIKEVGVLQPIVVRKIEESDSSNSEINVVSRENSESLDNSQNNGSSSNSSYKNESAHYELIMGERRWRASQLAGLDVVPAIVRTTPDENMLRDALLENLHRVALNPLEEAAAYAQMIDDFGLTQAQLSQSVSKSRPQIANTLRLLNLPASVQKQVASGLLSSGHARALLGLESPEEMESVAQRIIDEGLSVRTTEEIVSLKGVEAGRRSTPTRRARNDRWSSSPIRSQLEKHFSTKVSIKGTPQHGHIEIVFSSPEDMKRIVQMLMPNQAE</sequence>
<dbReference type="SUPFAM" id="SSF109709">
    <property type="entry name" value="KorB DNA-binding domain-like"/>
    <property type="match status" value="1"/>
</dbReference>
<dbReference type="InterPro" id="IPR050336">
    <property type="entry name" value="Chromosome_partition/occlusion"/>
</dbReference>
<dbReference type="PANTHER" id="PTHR33375:SF1">
    <property type="entry name" value="CHROMOSOME-PARTITIONING PROTEIN PARB-RELATED"/>
    <property type="match status" value="1"/>
</dbReference>
<feature type="compositionally biased region" description="Polar residues" evidence="3">
    <location>
        <begin position="81"/>
        <end position="100"/>
    </location>
</feature>
<dbReference type="RefSeq" id="WP_075523604.1">
    <property type="nucleotide sequence ID" value="NZ_KQ961867.1"/>
</dbReference>
<evidence type="ECO:0000256" key="1">
    <source>
        <dbReference type="ARBA" id="ARBA00006295"/>
    </source>
</evidence>
<dbReference type="InterPro" id="IPR003115">
    <property type="entry name" value="ParB_N"/>
</dbReference>
<dbReference type="Proteomes" id="UP000070505">
    <property type="component" value="Unassembled WGS sequence"/>
</dbReference>
<dbReference type="GO" id="GO:0005694">
    <property type="term" value="C:chromosome"/>
    <property type="evidence" value="ECO:0007669"/>
    <property type="project" value="TreeGrafter"/>
</dbReference>
<evidence type="ECO:0000259" key="4">
    <source>
        <dbReference type="SMART" id="SM00470"/>
    </source>
</evidence>
<dbReference type="PATRIC" id="fig|2702.101.peg.759"/>
<protein>
    <submittedName>
        <fullName evidence="5">ParB-like protein</fullName>
    </submittedName>
</protein>